<reference evidence="1 2" key="1">
    <citation type="journal article" date="2018" name="PLoS Genet.">
        <title>Population sequencing reveals clonal diversity and ancestral inbreeding in the grapevine cultivar Chardonnay.</title>
        <authorList>
            <person name="Roach M.J."/>
            <person name="Johnson D.L."/>
            <person name="Bohlmann J."/>
            <person name="van Vuuren H.J."/>
            <person name="Jones S.J."/>
            <person name="Pretorius I.S."/>
            <person name="Schmidt S.A."/>
            <person name="Borneman A.R."/>
        </authorList>
    </citation>
    <scope>NUCLEOTIDE SEQUENCE [LARGE SCALE GENOMIC DNA]</scope>
    <source>
        <strain evidence="2">cv. Chardonnay</strain>
        <tissue evidence="1">Leaf</tissue>
    </source>
</reference>
<gene>
    <name evidence="1" type="ORF">CK203_003902</name>
</gene>
<accession>A0A438K908</accession>
<dbReference type="Proteomes" id="UP000288805">
    <property type="component" value="Unassembled WGS sequence"/>
</dbReference>
<name>A0A438K908_VITVI</name>
<organism evidence="1 2">
    <name type="scientific">Vitis vinifera</name>
    <name type="common">Grape</name>
    <dbReference type="NCBI Taxonomy" id="29760"/>
    <lineage>
        <taxon>Eukaryota</taxon>
        <taxon>Viridiplantae</taxon>
        <taxon>Streptophyta</taxon>
        <taxon>Embryophyta</taxon>
        <taxon>Tracheophyta</taxon>
        <taxon>Spermatophyta</taxon>
        <taxon>Magnoliopsida</taxon>
        <taxon>eudicotyledons</taxon>
        <taxon>Gunneridae</taxon>
        <taxon>Pentapetalae</taxon>
        <taxon>rosids</taxon>
        <taxon>Vitales</taxon>
        <taxon>Vitaceae</taxon>
        <taxon>Viteae</taxon>
        <taxon>Vitis</taxon>
    </lineage>
</organism>
<sequence length="81" mass="8780">MQLYLLKSNGTQCCQTLQCQKLSGIFTSQTSWKTKALLQVEAGMSWVNVDAAKGKPGGVSVSKAHKGKLHCVNSTTTHEQK</sequence>
<dbReference type="AlphaFoldDB" id="A0A438K908"/>
<proteinExistence type="predicted"/>
<evidence type="ECO:0000313" key="2">
    <source>
        <dbReference type="Proteomes" id="UP000288805"/>
    </source>
</evidence>
<dbReference type="EMBL" id="QGNW01000013">
    <property type="protein sequence ID" value="RVX17691.1"/>
    <property type="molecule type" value="Genomic_DNA"/>
</dbReference>
<protein>
    <submittedName>
        <fullName evidence="1">Uncharacterized protein</fullName>
    </submittedName>
</protein>
<evidence type="ECO:0000313" key="1">
    <source>
        <dbReference type="EMBL" id="RVX17691.1"/>
    </source>
</evidence>
<comment type="caution">
    <text evidence="1">The sequence shown here is derived from an EMBL/GenBank/DDBJ whole genome shotgun (WGS) entry which is preliminary data.</text>
</comment>